<dbReference type="KEGG" id="llh:I41_46860"/>
<accession>A0A517U4F5</accession>
<dbReference type="Proteomes" id="UP000317909">
    <property type="component" value="Chromosome"/>
</dbReference>
<reference evidence="5 6" key="1">
    <citation type="submission" date="2019-02" db="EMBL/GenBank/DDBJ databases">
        <title>Deep-cultivation of Planctomycetes and their phenomic and genomic characterization uncovers novel biology.</title>
        <authorList>
            <person name="Wiegand S."/>
            <person name="Jogler M."/>
            <person name="Boedeker C."/>
            <person name="Pinto D."/>
            <person name="Vollmers J."/>
            <person name="Rivas-Marin E."/>
            <person name="Kohn T."/>
            <person name="Peeters S.H."/>
            <person name="Heuer A."/>
            <person name="Rast P."/>
            <person name="Oberbeckmann S."/>
            <person name="Bunk B."/>
            <person name="Jeske O."/>
            <person name="Meyerdierks A."/>
            <person name="Storesund J.E."/>
            <person name="Kallscheuer N."/>
            <person name="Luecker S."/>
            <person name="Lage O.M."/>
            <person name="Pohl T."/>
            <person name="Merkel B.J."/>
            <person name="Hornburger P."/>
            <person name="Mueller R.-W."/>
            <person name="Bruemmer F."/>
            <person name="Labrenz M."/>
            <person name="Spormann A.M."/>
            <person name="Op den Camp H."/>
            <person name="Overmann J."/>
            <person name="Amann R."/>
            <person name="Jetten M.S.M."/>
            <person name="Mascher T."/>
            <person name="Medema M.H."/>
            <person name="Devos D.P."/>
            <person name="Kaster A.-K."/>
            <person name="Ovreas L."/>
            <person name="Rohde M."/>
            <person name="Galperin M.Y."/>
            <person name="Jogler C."/>
        </authorList>
    </citation>
    <scope>NUCLEOTIDE SEQUENCE [LARGE SCALE GENOMIC DNA]</scope>
    <source>
        <strain evidence="5 6">I41</strain>
    </source>
</reference>
<evidence type="ECO:0000256" key="3">
    <source>
        <dbReference type="PROSITE-ProRule" id="PRU00169"/>
    </source>
</evidence>
<organism evidence="5 6">
    <name type="scientific">Lacipirellula limnantheis</name>
    <dbReference type="NCBI Taxonomy" id="2528024"/>
    <lineage>
        <taxon>Bacteria</taxon>
        <taxon>Pseudomonadati</taxon>
        <taxon>Planctomycetota</taxon>
        <taxon>Planctomycetia</taxon>
        <taxon>Pirellulales</taxon>
        <taxon>Lacipirellulaceae</taxon>
        <taxon>Lacipirellula</taxon>
    </lineage>
</organism>
<dbReference type="SUPFAM" id="SSF52172">
    <property type="entry name" value="CheY-like"/>
    <property type="match status" value="1"/>
</dbReference>
<evidence type="ECO:0000259" key="4">
    <source>
        <dbReference type="PROSITE" id="PS50110"/>
    </source>
</evidence>
<dbReference type="PANTHER" id="PTHR45339:SF1">
    <property type="entry name" value="HYBRID SIGNAL TRANSDUCTION HISTIDINE KINASE J"/>
    <property type="match status" value="1"/>
</dbReference>
<dbReference type="PROSITE" id="PS50110">
    <property type="entry name" value="RESPONSE_REGULATORY"/>
    <property type="match status" value="1"/>
</dbReference>
<evidence type="ECO:0000313" key="5">
    <source>
        <dbReference type="EMBL" id="QDT75475.1"/>
    </source>
</evidence>
<evidence type="ECO:0000313" key="6">
    <source>
        <dbReference type="Proteomes" id="UP000317909"/>
    </source>
</evidence>
<feature type="domain" description="Response regulatory" evidence="4">
    <location>
        <begin position="3"/>
        <end position="121"/>
    </location>
</feature>
<keyword evidence="1 3" id="KW-0597">Phosphoprotein</keyword>
<evidence type="ECO:0000256" key="2">
    <source>
        <dbReference type="ARBA" id="ARBA00023012"/>
    </source>
</evidence>
<sequence length="138" mass="15249">MKTVLLVEDNTDNTLLIEDVFAFEGVAARLISVTSAEEALEVAMRTPPDLVLMDIGLPGMCGLEATRQLRANPATRRVPIWAVTARALKEDEEAARSAGCDFYITKPFDQEDLGYMVKFVVASTPPELYIDDADRWSP</sequence>
<dbReference type="RefSeq" id="WP_145435150.1">
    <property type="nucleotide sequence ID" value="NZ_CP036339.1"/>
</dbReference>
<protein>
    <submittedName>
        <fullName evidence="5">Polar-differentiation response regulator DivK</fullName>
    </submittedName>
</protein>
<dbReference type="PANTHER" id="PTHR45339">
    <property type="entry name" value="HYBRID SIGNAL TRANSDUCTION HISTIDINE KINASE J"/>
    <property type="match status" value="1"/>
</dbReference>
<dbReference type="Gene3D" id="3.40.50.2300">
    <property type="match status" value="1"/>
</dbReference>
<dbReference type="InterPro" id="IPR001789">
    <property type="entry name" value="Sig_transdc_resp-reg_receiver"/>
</dbReference>
<feature type="modified residue" description="4-aspartylphosphate" evidence="3">
    <location>
        <position position="54"/>
    </location>
</feature>
<keyword evidence="2" id="KW-0902">Two-component regulatory system</keyword>
<gene>
    <name evidence="5" type="primary">divK</name>
    <name evidence="5" type="ORF">I41_46860</name>
</gene>
<name>A0A517U4F5_9BACT</name>
<dbReference type="GO" id="GO:0000160">
    <property type="term" value="P:phosphorelay signal transduction system"/>
    <property type="evidence" value="ECO:0007669"/>
    <property type="project" value="UniProtKB-KW"/>
</dbReference>
<dbReference type="Pfam" id="PF00072">
    <property type="entry name" value="Response_reg"/>
    <property type="match status" value="1"/>
</dbReference>
<evidence type="ECO:0000256" key="1">
    <source>
        <dbReference type="ARBA" id="ARBA00022553"/>
    </source>
</evidence>
<dbReference type="EMBL" id="CP036339">
    <property type="protein sequence ID" value="QDT75475.1"/>
    <property type="molecule type" value="Genomic_DNA"/>
</dbReference>
<dbReference type="InterPro" id="IPR011006">
    <property type="entry name" value="CheY-like_superfamily"/>
</dbReference>
<proteinExistence type="predicted"/>
<dbReference type="OrthoDB" id="9800897at2"/>
<keyword evidence="6" id="KW-1185">Reference proteome</keyword>
<dbReference type="AlphaFoldDB" id="A0A517U4F5"/>
<dbReference type="SMART" id="SM00448">
    <property type="entry name" value="REC"/>
    <property type="match status" value="1"/>
</dbReference>